<dbReference type="InterPro" id="IPR032016">
    <property type="entry name" value="MKRN2OS-like"/>
</dbReference>
<protein>
    <submittedName>
        <fullName evidence="4">Uncharacterized protein</fullName>
    </submittedName>
</protein>
<dbReference type="PANTHER" id="PTHR33963:SF2">
    <property type="entry name" value="MKRN2 OPPOSITE STRAND PROTEIN"/>
    <property type="match status" value="1"/>
</dbReference>
<dbReference type="OrthoDB" id="10065749at2759"/>
<name>A0A7R9L191_9ACAR</name>
<evidence type="ECO:0000259" key="3">
    <source>
        <dbReference type="Pfam" id="PF22795"/>
    </source>
</evidence>
<dbReference type="Pfam" id="PF22795">
    <property type="entry name" value="DUF4796_N"/>
    <property type="match status" value="1"/>
</dbReference>
<dbReference type="PANTHER" id="PTHR33963">
    <property type="entry name" value="MKRN2 OPPOSITE STRAND PROTEIN"/>
    <property type="match status" value="1"/>
</dbReference>
<feature type="domain" description="MKRN2 opposite strand protein-like C-terminal" evidence="2">
    <location>
        <begin position="95"/>
        <end position="160"/>
    </location>
</feature>
<dbReference type="InterPro" id="IPR053921">
    <property type="entry name" value="MKRN2OS-like_C"/>
</dbReference>
<dbReference type="Pfam" id="PF16044">
    <property type="entry name" value="DUF4796_C"/>
    <property type="match status" value="1"/>
</dbReference>
<feature type="domain" description="MKRN2 opposite strand protein-like N-terminal" evidence="3">
    <location>
        <begin position="56"/>
        <end position="86"/>
    </location>
</feature>
<dbReference type="Proteomes" id="UP000759131">
    <property type="component" value="Unassembled WGS sequence"/>
</dbReference>
<gene>
    <name evidence="4" type="ORF">OSB1V03_LOCUS13364</name>
</gene>
<accession>A0A7R9L191</accession>
<evidence type="ECO:0000313" key="4">
    <source>
        <dbReference type="EMBL" id="CAD7632965.1"/>
    </source>
</evidence>
<feature type="compositionally biased region" description="Polar residues" evidence="1">
    <location>
        <begin position="1"/>
        <end position="14"/>
    </location>
</feature>
<evidence type="ECO:0000259" key="2">
    <source>
        <dbReference type="Pfam" id="PF16044"/>
    </source>
</evidence>
<keyword evidence="5" id="KW-1185">Reference proteome</keyword>
<organism evidence="4">
    <name type="scientific">Medioppia subpectinata</name>
    <dbReference type="NCBI Taxonomy" id="1979941"/>
    <lineage>
        <taxon>Eukaryota</taxon>
        <taxon>Metazoa</taxon>
        <taxon>Ecdysozoa</taxon>
        <taxon>Arthropoda</taxon>
        <taxon>Chelicerata</taxon>
        <taxon>Arachnida</taxon>
        <taxon>Acari</taxon>
        <taxon>Acariformes</taxon>
        <taxon>Sarcoptiformes</taxon>
        <taxon>Oribatida</taxon>
        <taxon>Brachypylina</taxon>
        <taxon>Oppioidea</taxon>
        <taxon>Oppiidae</taxon>
        <taxon>Medioppia</taxon>
    </lineage>
</organism>
<dbReference type="EMBL" id="CAJPIZ010011874">
    <property type="protein sequence ID" value="CAG2113395.1"/>
    <property type="molecule type" value="Genomic_DNA"/>
</dbReference>
<feature type="compositionally biased region" description="Polar residues" evidence="1">
    <location>
        <begin position="23"/>
        <end position="35"/>
    </location>
</feature>
<evidence type="ECO:0000256" key="1">
    <source>
        <dbReference type="SAM" id="MobiDB-lite"/>
    </source>
</evidence>
<dbReference type="AlphaFoldDB" id="A0A7R9L191"/>
<evidence type="ECO:0000313" key="5">
    <source>
        <dbReference type="Proteomes" id="UP000759131"/>
    </source>
</evidence>
<feature type="region of interest" description="Disordered" evidence="1">
    <location>
        <begin position="1"/>
        <end position="35"/>
    </location>
</feature>
<proteinExistence type="predicted"/>
<reference evidence="4" key="1">
    <citation type="submission" date="2020-11" db="EMBL/GenBank/DDBJ databases">
        <authorList>
            <person name="Tran Van P."/>
        </authorList>
    </citation>
    <scope>NUCLEOTIDE SEQUENCE</scope>
</reference>
<sequence length="161" mass="17838">MQSNSLSTPQTTTPDDIRVRESVPNSSSLATSRESVGTQLIGTTETIDETMSSVDPGILCFQHCNPKSKVFCLELPDYCPQCDSPMSCIELKIPPFCVPFPFICAKRTQCSVIIRPTDGDFLHHYQNAADLHIGLTDSKGDVYEFDKYGLQSANRSSSWNH</sequence>
<dbReference type="EMBL" id="OC866449">
    <property type="protein sequence ID" value="CAD7632965.1"/>
    <property type="molecule type" value="Genomic_DNA"/>
</dbReference>
<dbReference type="InterPro" id="IPR053922">
    <property type="entry name" value="MKRN2OS-like_N"/>
</dbReference>